<dbReference type="SUPFAM" id="SSF56935">
    <property type="entry name" value="Porins"/>
    <property type="match status" value="1"/>
</dbReference>
<keyword evidence="5 11" id="KW-0812">Transmembrane</keyword>
<dbReference type="PROSITE" id="PS00430">
    <property type="entry name" value="TONB_DEPENDENT_REC_1"/>
    <property type="match status" value="1"/>
</dbReference>
<evidence type="ECO:0000259" key="15">
    <source>
        <dbReference type="Pfam" id="PF07715"/>
    </source>
</evidence>
<evidence type="ECO:0000256" key="6">
    <source>
        <dbReference type="ARBA" id="ARBA00022729"/>
    </source>
</evidence>
<keyword evidence="6 13" id="KW-0732">Signal</keyword>
<dbReference type="CDD" id="cd01347">
    <property type="entry name" value="ligand_gated_channel"/>
    <property type="match status" value="1"/>
</dbReference>
<dbReference type="InterPro" id="IPR036942">
    <property type="entry name" value="Beta-barrel_TonB_sf"/>
</dbReference>
<evidence type="ECO:0000256" key="3">
    <source>
        <dbReference type="ARBA" id="ARBA00022448"/>
    </source>
</evidence>
<organism evidence="16 17">
    <name type="scientific">Acinetobacter towneri</name>
    <dbReference type="NCBI Taxonomy" id="202956"/>
    <lineage>
        <taxon>Bacteria</taxon>
        <taxon>Pseudomonadati</taxon>
        <taxon>Pseudomonadota</taxon>
        <taxon>Gammaproteobacteria</taxon>
        <taxon>Moraxellales</taxon>
        <taxon>Moraxellaceae</taxon>
        <taxon>Acinetobacter</taxon>
    </lineage>
</organism>
<feature type="domain" description="TonB-dependent receptor-like beta-barrel" evidence="14">
    <location>
        <begin position="218"/>
        <end position="595"/>
    </location>
</feature>
<evidence type="ECO:0000256" key="2">
    <source>
        <dbReference type="ARBA" id="ARBA00008143"/>
    </source>
</evidence>
<dbReference type="Pfam" id="PF07715">
    <property type="entry name" value="Plug"/>
    <property type="match status" value="1"/>
</dbReference>
<keyword evidence="8 11" id="KW-0472">Membrane</keyword>
<dbReference type="GO" id="GO:0015344">
    <property type="term" value="F:siderophore uptake transmembrane transporter activity"/>
    <property type="evidence" value="ECO:0007669"/>
    <property type="project" value="TreeGrafter"/>
</dbReference>
<dbReference type="EMBL" id="JACANG010000009">
    <property type="protein sequence ID" value="MDM1718855.1"/>
    <property type="molecule type" value="Genomic_DNA"/>
</dbReference>
<evidence type="ECO:0000256" key="9">
    <source>
        <dbReference type="ARBA" id="ARBA00023170"/>
    </source>
</evidence>
<comment type="similarity">
    <text evidence="2">Belongs to the TonB-dependent receptor family. Hemoglobin/haptoglobin binding protein subfamily.</text>
</comment>
<feature type="chain" id="PRO_5044326861" evidence="13">
    <location>
        <begin position="27"/>
        <end position="626"/>
    </location>
</feature>
<evidence type="ECO:0000256" key="5">
    <source>
        <dbReference type="ARBA" id="ARBA00022692"/>
    </source>
</evidence>
<keyword evidence="7 12" id="KW-0798">TonB box</keyword>
<dbReference type="GO" id="GO:0009279">
    <property type="term" value="C:cell outer membrane"/>
    <property type="evidence" value="ECO:0007669"/>
    <property type="project" value="UniProtKB-SubCell"/>
</dbReference>
<gene>
    <name evidence="16" type="ORF">HX110_06795</name>
</gene>
<keyword evidence="9 16" id="KW-0675">Receptor</keyword>
<evidence type="ECO:0000313" key="16">
    <source>
        <dbReference type="EMBL" id="MDM1718855.1"/>
    </source>
</evidence>
<protein>
    <submittedName>
        <fullName evidence="16">TonB-dependent receptor</fullName>
    </submittedName>
</protein>
<feature type="signal peptide" evidence="13">
    <location>
        <begin position="1"/>
        <end position="26"/>
    </location>
</feature>
<dbReference type="InterPro" id="IPR037066">
    <property type="entry name" value="Plug_dom_sf"/>
</dbReference>
<reference evidence="16" key="1">
    <citation type="submission" date="2020-06" db="EMBL/GenBank/DDBJ databases">
        <authorList>
            <person name="Dong N."/>
        </authorList>
    </citation>
    <scope>NUCLEOTIDE SEQUENCE</scope>
    <source>
        <strain evidence="16">DF49-4</strain>
    </source>
</reference>
<feature type="short sequence motif" description="TonB box" evidence="12">
    <location>
        <begin position="41"/>
        <end position="47"/>
    </location>
</feature>
<evidence type="ECO:0000256" key="7">
    <source>
        <dbReference type="ARBA" id="ARBA00023077"/>
    </source>
</evidence>
<evidence type="ECO:0000256" key="4">
    <source>
        <dbReference type="ARBA" id="ARBA00022452"/>
    </source>
</evidence>
<feature type="domain" description="TonB-dependent receptor plug" evidence="15">
    <location>
        <begin position="53"/>
        <end position="160"/>
    </location>
</feature>
<dbReference type="Gene3D" id="2.40.170.20">
    <property type="entry name" value="TonB-dependent receptor, beta-barrel domain"/>
    <property type="match status" value="1"/>
</dbReference>
<evidence type="ECO:0000256" key="8">
    <source>
        <dbReference type="ARBA" id="ARBA00023136"/>
    </source>
</evidence>
<evidence type="ECO:0000256" key="12">
    <source>
        <dbReference type="PROSITE-ProRule" id="PRU10143"/>
    </source>
</evidence>
<dbReference type="Pfam" id="PF00593">
    <property type="entry name" value="TonB_dep_Rec_b-barrel"/>
    <property type="match status" value="1"/>
</dbReference>
<proteinExistence type="inferred from homology"/>
<dbReference type="GO" id="GO:0044718">
    <property type="term" value="P:siderophore transmembrane transport"/>
    <property type="evidence" value="ECO:0007669"/>
    <property type="project" value="TreeGrafter"/>
</dbReference>
<keyword evidence="10 11" id="KW-0998">Cell outer membrane</keyword>
<dbReference type="Proteomes" id="UP001174419">
    <property type="component" value="Unassembled WGS sequence"/>
</dbReference>
<accession>A0AB35M029</accession>
<dbReference type="PROSITE" id="PS52016">
    <property type="entry name" value="TONB_DEPENDENT_REC_3"/>
    <property type="match status" value="1"/>
</dbReference>
<dbReference type="PANTHER" id="PTHR30069:SF29">
    <property type="entry name" value="HEMOGLOBIN AND HEMOGLOBIN-HAPTOGLOBIN-BINDING PROTEIN 1-RELATED"/>
    <property type="match status" value="1"/>
</dbReference>
<comment type="subcellular location">
    <subcellularLocation>
        <location evidence="1 11">Cell outer membrane</location>
        <topology evidence="1 11">Multi-pass membrane protein</topology>
    </subcellularLocation>
</comment>
<evidence type="ECO:0000313" key="17">
    <source>
        <dbReference type="Proteomes" id="UP001174419"/>
    </source>
</evidence>
<dbReference type="AlphaFoldDB" id="A0AB35M029"/>
<dbReference type="InterPro" id="IPR000531">
    <property type="entry name" value="Beta-barrel_TonB"/>
</dbReference>
<dbReference type="InterPro" id="IPR039426">
    <property type="entry name" value="TonB-dep_rcpt-like"/>
</dbReference>
<dbReference type="PANTHER" id="PTHR30069">
    <property type="entry name" value="TONB-DEPENDENT OUTER MEMBRANE RECEPTOR"/>
    <property type="match status" value="1"/>
</dbReference>
<comment type="caution">
    <text evidence="16">The sequence shown here is derived from an EMBL/GenBank/DDBJ whole genome shotgun (WGS) entry which is preliminary data.</text>
</comment>
<evidence type="ECO:0000259" key="14">
    <source>
        <dbReference type="Pfam" id="PF00593"/>
    </source>
</evidence>
<name>A0AB35M029_9GAMM</name>
<evidence type="ECO:0000256" key="1">
    <source>
        <dbReference type="ARBA" id="ARBA00004571"/>
    </source>
</evidence>
<dbReference type="InterPro" id="IPR010916">
    <property type="entry name" value="TonB_box_CS"/>
</dbReference>
<dbReference type="Gene3D" id="2.170.130.10">
    <property type="entry name" value="TonB-dependent receptor, plug domain"/>
    <property type="match status" value="1"/>
</dbReference>
<dbReference type="RefSeq" id="WP_286381102.1">
    <property type="nucleotide sequence ID" value="NZ_JACANG010000009.1"/>
</dbReference>
<keyword evidence="3 11" id="KW-0813">Transport</keyword>
<keyword evidence="4 11" id="KW-1134">Transmembrane beta strand</keyword>
<evidence type="ECO:0000256" key="10">
    <source>
        <dbReference type="ARBA" id="ARBA00023237"/>
    </source>
</evidence>
<reference evidence="16" key="2">
    <citation type="journal article" date="2022" name="Sci. Total Environ.">
        <title>Prevalence, transmission, and molecular epidemiology of tet(X)-positive bacteria among humans, animals, and environmental niches in China: An epidemiological, and genomic-based study.</title>
        <authorList>
            <person name="Dong N."/>
            <person name="Zeng Y."/>
            <person name="Cai C."/>
            <person name="Sun C."/>
            <person name="Lu J."/>
            <person name="Liu C."/>
            <person name="Zhou H."/>
            <person name="Sun Q."/>
            <person name="Shu L."/>
            <person name="Wang H."/>
            <person name="Wang Y."/>
            <person name="Wang S."/>
            <person name="Wu C."/>
            <person name="Chan E.W."/>
            <person name="Chen G."/>
            <person name="Shen Z."/>
            <person name="Chen S."/>
            <person name="Zhang R."/>
        </authorList>
    </citation>
    <scope>NUCLEOTIDE SEQUENCE</scope>
    <source>
        <strain evidence="16">DF49-4</strain>
    </source>
</reference>
<dbReference type="InterPro" id="IPR012910">
    <property type="entry name" value="Plug_dom"/>
</dbReference>
<evidence type="ECO:0000256" key="11">
    <source>
        <dbReference type="PROSITE-ProRule" id="PRU01360"/>
    </source>
</evidence>
<evidence type="ECO:0000256" key="13">
    <source>
        <dbReference type="SAM" id="SignalP"/>
    </source>
</evidence>
<sequence>MSTLFQPTALVGAIALAMGFSTSVFAAESQDQRVVNAALDTLVVTASRSEQNIKDVPARINVIDQNSIEHNPILNLSDEVQKDPSVFMKQYGGMGQTTEISIRGTKSNHTLVLKDGARLNSQNHFSALFPTFIDTSDLKQIEILKGPASVQYGTDAIGGVVQMITTTPTQNSGFITGIYAENKTYKTIIGSDLVQDNFYAQIRGQRLETDGTKILDYQNKSQKASYDQKGYSAKVGYDNKDNIKANIAISQNEGTNQFYDWATSQNKAKRFFENRLINVNTEFDLQDNLTLSARLSNFIDNQYVLDSEPGHFDTENKEGDLNLRWSLTPQQSILLGSTYLKSNFESKSIKNEKQDIDSVGYYLQHQHKSEKLNTQVGIRTEDNELFGTHTVGQGAIRYQILPTTSIYANIGSAFKTPSLTELYYFVEGSYPTYGNPNLKPEKSMAYEIGVDQKINNQLTAYFSTYHTRIKNLIVTNYLGQNKSSFANIEKSEVNGGEIGFKWKEQDIFLTTEYAYADSKNKKTNNNIAYRPKQTFTLSTGLENASYGVSASVIARSDIYADHANKVKVPGYATVDLNMYWNINPNIKVFSNIQNIGDVEYKIADNFSDGWYINGGRLASAGVTFRY</sequence>